<dbReference type="SUPFAM" id="SSF46689">
    <property type="entry name" value="Homeodomain-like"/>
    <property type="match status" value="1"/>
</dbReference>
<feature type="domain" description="Sigma-54 factor interaction" evidence="6">
    <location>
        <begin position="148"/>
        <end position="377"/>
    </location>
</feature>
<keyword evidence="8" id="KW-1185">Reference proteome</keyword>
<dbReference type="PRINTS" id="PR01590">
    <property type="entry name" value="HTHFIS"/>
</dbReference>
<dbReference type="SUPFAM" id="SSF52540">
    <property type="entry name" value="P-loop containing nucleoside triphosphate hydrolases"/>
    <property type="match status" value="1"/>
</dbReference>
<dbReference type="OrthoDB" id="9804019at2"/>
<dbReference type="InterPro" id="IPR027417">
    <property type="entry name" value="P-loop_NTPase"/>
</dbReference>
<keyword evidence="1" id="KW-0547">Nucleotide-binding</keyword>
<dbReference type="Gene3D" id="1.10.10.60">
    <property type="entry name" value="Homeodomain-like"/>
    <property type="match status" value="1"/>
</dbReference>
<dbReference type="Gene3D" id="1.10.8.60">
    <property type="match status" value="1"/>
</dbReference>
<dbReference type="AlphaFoldDB" id="A0A1A6C815"/>
<evidence type="ECO:0000313" key="8">
    <source>
        <dbReference type="Proteomes" id="UP000029273"/>
    </source>
</evidence>
<name>A0A1A6C815_9GAMM</name>
<dbReference type="Pfam" id="PF02954">
    <property type="entry name" value="HTH_8"/>
    <property type="match status" value="1"/>
</dbReference>
<sequence>MSAARNLLFYQTDPQPLPLIDQLSAAGWAVHLADTVPDAVELLNHQEIKVGLFQLDGTADCTDTLNQLHPMNGTFRQHVEWVALLPIDSLAAEPLRKCIADYFYDYHTLPADRDRLLFSLGHAYGMADMVRALTQQHPTIDDEQEDEMVGTSTSMQALFQQIRKVASVDAPVLITGESGTGKELAASAIHERSSRHEAPFVAVNCGALPASLIQSELFGHEKGAFTGAHERKIGFIEAAQGGTLFLDEIGDLPHELQINLLRFLQEGTIERVGSREKLYVDARIVAATHVDIDLAVKEKRFREDLYYRLNVLSLQIPPLRERGDDVSILAKYFFKKFSTDGSNRIKGFSDAAIKAMKNHEWPGNVRELINRVRRAMVMSDKRFITPADLGLDGRNDPSVKLMTLDEARSDAEAEAIRKCLRRTDNNISQAARNLGISRVTLYRLMEKYEIRVT</sequence>
<dbReference type="InterPro" id="IPR011006">
    <property type="entry name" value="CheY-like_superfamily"/>
</dbReference>
<evidence type="ECO:0000313" key="7">
    <source>
        <dbReference type="EMBL" id="OBS10708.1"/>
    </source>
</evidence>
<keyword evidence="3" id="KW-0805">Transcription regulation</keyword>
<dbReference type="FunFam" id="3.40.50.300:FF:000006">
    <property type="entry name" value="DNA-binding transcriptional regulator NtrC"/>
    <property type="match status" value="1"/>
</dbReference>
<dbReference type="PROSITE" id="PS00676">
    <property type="entry name" value="SIGMA54_INTERACT_2"/>
    <property type="match status" value="1"/>
</dbReference>
<dbReference type="SUPFAM" id="SSF52172">
    <property type="entry name" value="CheY-like"/>
    <property type="match status" value="1"/>
</dbReference>
<dbReference type="Proteomes" id="UP000029273">
    <property type="component" value="Unassembled WGS sequence"/>
</dbReference>
<evidence type="ECO:0000256" key="4">
    <source>
        <dbReference type="ARBA" id="ARBA00023125"/>
    </source>
</evidence>
<dbReference type="PROSITE" id="PS50045">
    <property type="entry name" value="SIGMA54_INTERACT_4"/>
    <property type="match status" value="1"/>
</dbReference>
<dbReference type="EMBL" id="JQSG02000001">
    <property type="protein sequence ID" value="OBS10708.1"/>
    <property type="molecule type" value="Genomic_DNA"/>
</dbReference>
<evidence type="ECO:0000256" key="3">
    <source>
        <dbReference type="ARBA" id="ARBA00023015"/>
    </source>
</evidence>
<dbReference type="InterPro" id="IPR002197">
    <property type="entry name" value="HTH_Fis"/>
</dbReference>
<dbReference type="InterPro" id="IPR009057">
    <property type="entry name" value="Homeodomain-like_sf"/>
</dbReference>
<evidence type="ECO:0000256" key="1">
    <source>
        <dbReference type="ARBA" id="ARBA00022741"/>
    </source>
</evidence>
<organism evidence="7 8">
    <name type="scientific">Acidihalobacter prosperus</name>
    <dbReference type="NCBI Taxonomy" id="160660"/>
    <lineage>
        <taxon>Bacteria</taxon>
        <taxon>Pseudomonadati</taxon>
        <taxon>Pseudomonadota</taxon>
        <taxon>Gammaproteobacteria</taxon>
        <taxon>Chromatiales</taxon>
        <taxon>Ectothiorhodospiraceae</taxon>
        <taxon>Acidihalobacter</taxon>
    </lineage>
</organism>
<gene>
    <name evidence="7" type="ORF">Thpro_020424</name>
</gene>
<protein>
    <submittedName>
        <fullName evidence="7">Sigma-54-dependent Fis family transcriptional regulator</fullName>
    </submittedName>
</protein>
<dbReference type="InterPro" id="IPR002078">
    <property type="entry name" value="Sigma_54_int"/>
</dbReference>
<dbReference type="Pfam" id="PF25601">
    <property type="entry name" value="AAA_lid_14"/>
    <property type="match status" value="1"/>
</dbReference>
<dbReference type="SMART" id="SM00382">
    <property type="entry name" value="AAA"/>
    <property type="match status" value="1"/>
</dbReference>
<dbReference type="InterPro" id="IPR045343">
    <property type="entry name" value="VpsR"/>
</dbReference>
<dbReference type="RefSeq" id="WP_038092050.1">
    <property type="nucleotide sequence ID" value="NZ_JQSG02000001.1"/>
</dbReference>
<keyword evidence="4" id="KW-0238">DNA-binding</keyword>
<dbReference type="CDD" id="cd00009">
    <property type="entry name" value="AAA"/>
    <property type="match status" value="1"/>
</dbReference>
<evidence type="ECO:0000256" key="5">
    <source>
        <dbReference type="ARBA" id="ARBA00023163"/>
    </source>
</evidence>
<dbReference type="GO" id="GO:0005524">
    <property type="term" value="F:ATP binding"/>
    <property type="evidence" value="ECO:0007669"/>
    <property type="project" value="UniProtKB-KW"/>
</dbReference>
<dbReference type="InterPro" id="IPR058031">
    <property type="entry name" value="AAA_lid_NorR"/>
</dbReference>
<reference evidence="7 8" key="1">
    <citation type="journal article" date="2014" name="Genome Announc.">
        <title>Draft Genome Sequence of the Iron-Oxidizing, Acidophilic, and Halotolerant 'Thiobacillus prosperus' Type Strain DSM 5130.</title>
        <authorList>
            <person name="Ossandon F.J."/>
            <person name="Cardenas J.P."/>
            <person name="Corbett M."/>
            <person name="Quatrini R."/>
            <person name="Holmes D.S."/>
            <person name="Watkin E."/>
        </authorList>
    </citation>
    <scope>NUCLEOTIDE SEQUENCE [LARGE SCALE GENOMIC DNA]</scope>
    <source>
        <strain evidence="7 8">DSM 5130</strain>
    </source>
</reference>
<dbReference type="Pfam" id="PF20161">
    <property type="entry name" value="VpsR"/>
    <property type="match status" value="1"/>
</dbReference>
<dbReference type="PROSITE" id="PS00688">
    <property type="entry name" value="SIGMA54_INTERACT_3"/>
    <property type="match status" value="1"/>
</dbReference>
<evidence type="ECO:0000259" key="6">
    <source>
        <dbReference type="PROSITE" id="PS50045"/>
    </source>
</evidence>
<keyword evidence="5" id="KW-0804">Transcription</keyword>
<dbReference type="InterPro" id="IPR003593">
    <property type="entry name" value="AAA+_ATPase"/>
</dbReference>
<proteinExistence type="predicted"/>
<dbReference type="InterPro" id="IPR025944">
    <property type="entry name" value="Sigma_54_int_dom_CS"/>
</dbReference>
<dbReference type="PANTHER" id="PTHR32071:SF120">
    <property type="entry name" value="TRANSCRIPTIONAL REGULATOR-RELATED"/>
    <property type="match status" value="1"/>
</dbReference>
<keyword evidence="2" id="KW-0067">ATP-binding</keyword>
<comment type="caution">
    <text evidence="7">The sequence shown here is derived from an EMBL/GenBank/DDBJ whole genome shotgun (WGS) entry which is preliminary data.</text>
</comment>
<dbReference type="PANTHER" id="PTHR32071">
    <property type="entry name" value="TRANSCRIPTIONAL REGULATORY PROTEIN"/>
    <property type="match status" value="1"/>
</dbReference>
<dbReference type="GO" id="GO:0006355">
    <property type="term" value="P:regulation of DNA-templated transcription"/>
    <property type="evidence" value="ECO:0007669"/>
    <property type="project" value="InterPro"/>
</dbReference>
<dbReference type="InterPro" id="IPR025943">
    <property type="entry name" value="Sigma_54_int_dom_ATP-bd_2"/>
</dbReference>
<accession>A0A1A6C815</accession>
<dbReference type="Gene3D" id="3.40.50.300">
    <property type="entry name" value="P-loop containing nucleotide triphosphate hydrolases"/>
    <property type="match status" value="1"/>
</dbReference>
<evidence type="ECO:0000256" key="2">
    <source>
        <dbReference type="ARBA" id="ARBA00022840"/>
    </source>
</evidence>
<dbReference type="GO" id="GO:0043565">
    <property type="term" value="F:sequence-specific DNA binding"/>
    <property type="evidence" value="ECO:0007669"/>
    <property type="project" value="InterPro"/>
</dbReference>
<dbReference type="Pfam" id="PF00158">
    <property type="entry name" value="Sigma54_activat"/>
    <property type="match status" value="1"/>
</dbReference>